<dbReference type="InterPro" id="IPR029033">
    <property type="entry name" value="His_PPase_superfam"/>
</dbReference>
<gene>
    <name evidence="2" type="ORF">AWN68_11415</name>
</gene>
<dbReference type="Gene3D" id="3.40.50.1240">
    <property type="entry name" value="Phosphoglycerate mutase-like"/>
    <property type="match status" value="1"/>
</dbReference>
<evidence type="ECO:0000256" key="1">
    <source>
        <dbReference type="PIRSR" id="PIRSR613078-2"/>
    </source>
</evidence>
<dbReference type="PANTHER" id="PTHR47623">
    <property type="entry name" value="OS09G0287300 PROTEIN"/>
    <property type="match status" value="1"/>
</dbReference>
<keyword evidence="3" id="KW-1185">Reference proteome</keyword>
<sequence>MKSNKTGNKKLYIVRHAKSSWGNAHLSDFERPLNHRGENDAPDMGQRLAMKGVKPSLIISSPANRALTTAKVISAKIGYPVSDIMEEERLYHASTRTIKTLLSRVADEHDTVMIFGHNPGLTYLINEISNFDLDNLPTCAVCGIEFEMESWKDIQTTRGHQFYYDYPKSKKD</sequence>
<evidence type="ECO:0000313" key="2">
    <source>
        <dbReference type="EMBL" id="KYG72367.1"/>
    </source>
</evidence>
<dbReference type="Pfam" id="PF00300">
    <property type="entry name" value="His_Phos_1"/>
    <property type="match status" value="1"/>
</dbReference>
<dbReference type="SUPFAM" id="SSF53254">
    <property type="entry name" value="Phosphoglycerate mutase-like"/>
    <property type="match status" value="1"/>
</dbReference>
<name>A0A150X0V8_9BACT</name>
<dbReference type="CDD" id="cd07067">
    <property type="entry name" value="HP_PGM_like"/>
    <property type="match status" value="1"/>
</dbReference>
<dbReference type="InterPro" id="IPR013078">
    <property type="entry name" value="His_Pase_superF_clade-1"/>
</dbReference>
<reference evidence="2 3" key="1">
    <citation type="submission" date="2016-01" db="EMBL/GenBank/DDBJ databases">
        <title>Genome sequencing of Roseivirga echinicomitans KMM 6058.</title>
        <authorList>
            <person name="Selvaratnam C."/>
            <person name="Thevarajoo S."/>
            <person name="Goh K.M."/>
            <person name="Ee R."/>
            <person name="Chan K.-G."/>
            <person name="Chong C.S."/>
        </authorList>
    </citation>
    <scope>NUCLEOTIDE SEQUENCE [LARGE SCALE GENOMIC DNA]</scope>
    <source>
        <strain evidence="2 3">KMM 6058</strain>
    </source>
</reference>
<organism evidence="2 3">
    <name type="scientific">Roseivirga echinicomitans</name>
    <dbReference type="NCBI Taxonomy" id="296218"/>
    <lineage>
        <taxon>Bacteria</taxon>
        <taxon>Pseudomonadati</taxon>
        <taxon>Bacteroidota</taxon>
        <taxon>Cytophagia</taxon>
        <taxon>Cytophagales</taxon>
        <taxon>Roseivirgaceae</taxon>
        <taxon>Roseivirga</taxon>
    </lineage>
</organism>
<dbReference type="EMBL" id="LRDB01000051">
    <property type="protein sequence ID" value="KYG72367.1"/>
    <property type="molecule type" value="Genomic_DNA"/>
</dbReference>
<proteinExistence type="predicted"/>
<feature type="binding site" evidence="1">
    <location>
        <position position="65"/>
    </location>
    <ligand>
        <name>substrate</name>
    </ligand>
</feature>
<dbReference type="RefSeq" id="WP_068418725.1">
    <property type="nucleotide sequence ID" value="NZ_LRDB01000051.1"/>
</dbReference>
<evidence type="ECO:0008006" key="4">
    <source>
        <dbReference type="Google" id="ProtNLM"/>
    </source>
</evidence>
<dbReference type="PANTHER" id="PTHR47623:SF1">
    <property type="entry name" value="OS09G0287300 PROTEIN"/>
    <property type="match status" value="1"/>
</dbReference>
<accession>A0A150X0V8</accession>
<dbReference type="STRING" id="296218.AWN68_11415"/>
<protein>
    <recommendedName>
        <fullName evidence="4">Phosphohistidine phosphatase</fullName>
    </recommendedName>
</protein>
<dbReference type="Proteomes" id="UP000075615">
    <property type="component" value="Unassembled WGS sequence"/>
</dbReference>
<evidence type="ECO:0000313" key="3">
    <source>
        <dbReference type="Proteomes" id="UP000075615"/>
    </source>
</evidence>
<comment type="caution">
    <text evidence="2">The sequence shown here is derived from an EMBL/GenBank/DDBJ whole genome shotgun (WGS) entry which is preliminary data.</text>
</comment>
<dbReference type="OrthoDB" id="9810154at2"/>
<dbReference type="AlphaFoldDB" id="A0A150X0V8"/>